<protein>
    <submittedName>
        <fullName evidence="1">Uncharacterized protein</fullName>
    </submittedName>
</protein>
<organism evidence="1 2">
    <name type="scientific">Lentinus tigrinus ALCF2SS1-6</name>
    <dbReference type="NCBI Taxonomy" id="1328759"/>
    <lineage>
        <taxon>Eukaryota</taxon>
        <taxon>Fungi</taxon>
        <taxon>Dikarya</taxon>
        <taxon>Basidiomycota</taxon>
        <taxon>Agaricomycotina</taxon>
        <taxon>Agaricomycetes</taxon>
        <taxon>Polyporales</taxon>
        <taxon>Polyporaceae</taxon>
        <taxon>Lentinus</taxon>
    </lineage>
</organism>
<reference evidence="1" key="1">
    <citation type="journal article" date="2018" name="Genome Biol. Evol.">
        <title>Genomics and development of Lentinus tigrinus, a white-rot wood-decaying mushroom with dimorphic fruiting bodies.</title>
        <authorList>
            <person name="Wu B."/>
            <person name="Xu Z."/>
            <person name="Knudson A."/>
            <person name="Carlson A."/>
            <person name="Chen N."/>
            <person name="Kovaka S."/>
            <person name="LaButti K."/>
            <person name="Lipzen A."/>
            <person name="Pennachio C."/>
            <person name="Riley R."/>
            <person name="Schakwitz W."/>
            <person name="Umezawa K."/>
            <person name="Ohm R.A."/>
            <person name="Grigoriev I.V."/>
            <person name="Nagy L.G."/>
            <person name="Gibbons J."/>
            <person name="Hibbett D."/>
        </authorList>
    </citation>
    <scope>NUCLEOTIDE SEQUENCE [LARGE SCALE GENOMIC DNA]</scope>
    <source>
        <strain evidence="1">ALCF2SS1-6</strain>
    </source>
</reference>
<sequence>MGLLRKRTKLRYVHLTFPDALREEMKAALQSDPPPSVELLGYGMNMHWVTRDPARRKAVRLSPYWPYRTVFLRSVDDFGDEDWEWLSRHHGTEDGEAGIRTASPLQGKVPSSHDTVAHSTEVCQSACTEHYARFTKRISLHYDMSRSCADVLSFL</sequence>
<gene>
    <name evidence="1" type="ORF">L227DRAFT_402802</name>
</gene>
<name>A0A5C2RS43_9APHY</name>
<evidence type="ECO:0000313" key="1">
    <source>
        <dbReference type="EMBL" id="RPD53277.1"/>
    </source>
</evidence>
<dbReference type="EMBL" id="ML122325">
    <property type="protein sequence ID" value="RPD53277.1"/>
    <property type="molecule type" value="Genomic_DNA"/>
</dbReference>
<accession>A0A5C2RS43</accession>
<keyword evidence="2" id="KW-1185">Reference proteome</keyword>
<evidence type="ECO:0000313" key="2">
    <source>
        <dbReference type="Proteomes" id="UP000313359"/>
    </source>
</evidence>
<dbReference type="Proteomes" id="UP000313359">
    <property type="component" value="Unassembled WGS sequence"/>
</dbReference>
<dbReference type="OrthoDB" id="3238099at2759"/>
<proteinExistence type="predicted"/>
<dbReference type="AlphaFoldDB" id="A0A5C2RS43"/>